<evidence type="ECO:0000313" key="5">
    <source>
        <dbReference type="Proteomes" id="UP000822369"/>
    </source>
</evidence>
<sequence length="326" mass="37859">MDQQMAAMIFILVGYGIICHAQFPLRKYYYIKELKTWLDAQQYCREKYTDLATMESLDDLSRMKANFSYTWAWIGLRDDPKSWKGVMGNDTNSWRWSATGKTSETGFCMWLSGDPNNVYGNELCVAMYKVPWIDVACGYSNTFICYNGKKILRSCAETEQNTKNYVYINITKPWSAAQFYCQQHYKDLAVIENNAEYTQISQIKLSQPTVWIGLYRVPWTWSDKSQSSFRNWSPNGIDNNGNEYCASENDQHEWRDDKCDLPQVFICEQVLMRTTIIRMTTVTDADLTDPKINAQILSQLGTLLSSHGWMDSKLQWKIPPSKKAEM</sequence>
<keyword evidence="2" id="KW-0812">Transmembrane</keyword>
<keyword evidence="1" id="KW-1015">Disulfide bond</keyword>
<dbReference type="SUPFAM" id="SSF56436">
    <property type="entry name" value="C-type lectin-like"/>
    <property type="match status" value="2"/>
</dbReference>
<comment type="caution">
    <text evidence="4">The sequence shown here is derived from an EMBL/GenBank/DDBJ whole genome shotgun (WGS) entry which is preliminary data.</text>
</comment>
<proteinExistence type="predicted"/>
<dbReference type="InterPro" id="IPR016187">
    <property type="entry name" value="CTDL_fold"/>
</dbReference>
<evidence type="ECO:0000259" key="3">
    <source>
        <dbReference type="PROSITE" id="PS50041"/>
    </source>
</evidence>
<accession>A0A9D2YTW5</accession>
<dbReference type="Pfam" id="PF00059">
    <property type="entry name" value="Lectin_C"/>
    <property type="match status" value="2"/>
</dbReference>
<protein>
    <submittedName>
        <fullName evidence="4">Macrophage mannose receptor 1-like</fullName>
    </submittedName>
</protein>
<dbReference type="PROSITE" id="PS00615">
    <property type="entry name" value="C_TYPE_LECTIN_1"/>
    <property type="match status" value="2"/>
</dbReference>
<dbReference type="InterPro" id="IPR016186">
    <property type="entry name" value="C-type_lectin-like/link_sf"/>
</dbReference>
<dbReference type="InterPro" id="IPR018378">
    <property type="entry name" value="C-type_lectin_CS"/>
</dbReference>
<evidence type="ECO:0000313" key="4">
    <source>
        <dbReference type="EMBL" id="KAF7226602.1"/>
    </source>
</evidence>
<feature type="domain" description="C-type lectin" evidence="3">
    <location>
        <begin position="160"/>
        <end position="268"/>
    </location>
</feature>
<feature type="transmembrane region" description="Helical" evidence="2">
    <location>
        <begin position="6"/>
        <end position="25"/>
    </location>
</feature>
<dbReference type="Proteomes" id="UP000822369">
    <property type="component" value="Chromosome 3"/>
</dbReference>
<keyword evidence="2" id="KW-0472">Membrane</keyword>
<evidence type="ECO:0000256" key="2">
    <source>
        <dbReference type="SAM" id="Phobius"/>
    </source>
</evidence>
<dbReference type="PANTHER" id="PTHR45784:SF3">
    <property type="entry name" value="C-TYPE LECTIN DOMAIN FAMILY 4 MEMBER K-LIKE-RELATED"/>
    <property type="match status" value="1"/>
</dbReference>
<dbReference type="Gene3D" id="3.10.100.10">
    <property type="entry name" value="Mannose-Binding Protein A, subunit A"/>
    <property type="match status" value="2"/>
</dbReference>
<organism evidence="4 5">
    <name type="scientific">Nothobranchius furzeri</name>
    <name type="common">Turquoise killifish</name>
    <dbReference type="NCBI Taxonomy" id="105023"/>
    <lineage>
        <taxon>Eukaryota</taxon>
        <taxon>Metazoa</taxon>
        <taxon>Chordata</taxon>
        <taxon>Craniata</taxon>
        <taxon>Vertebrata</taxon>
        <taxon>Euteleostomi</taxon>
        <taxon>Actinopterygii</taxon>
        <taxon>Neopterygii</taxon>
        <taxon>Teleostei</taxon>
        <taxon>Neoteleostei</taxon>
        <taxon>Acanthomorphata</taxon>
        <taxon>Ovalentaria</taxon>
        <taxon>Atherinomorphae</taxon>
        <taxon>Cyprinodontiformes</taxon>
        <taxon>Nothobranchiidae</taxon>
        <taxon>Nothobranchius</taxon>
    </lineage>
</organism>
<name>A0A9D2YTW5_NOTFU</name>
<evidence type="ECO:0000256" key="1">
    <source>
        <dbReference type="ARBA" id="ARBA00023157"/>
    </source>
</evidence>
<dbReference type="AlphaFoldDB" id="A0A9D2YTW5"/>
<dbReference type="InterPro" id="IPR001304">
    <property type="entry name" value="C-type_lectin-like"/>
</dbReference>
<dbReference type="PROSITE" id="PS50041">
    <property type="entry name" value="C_TYPE_LECTIN_2"/>
    <property type="match status" value="2"/>
</dbReference>
<dbReference type="SMART" id="SM00034">
    <property type="entry name" value="CLECT"/>
    <property type="match status" value="2"/>
</dbReference>
<keyword evidence="2" id="KW-1133">Transmembrane helix</keyword>
<keyword evidence="4" id="KW-0675">Receptor</keyword>
<dbReference type="EMBL" id="JAAVVJ010000003">
    <property type="protein sequence ID" value="KAF7226602.1"/>
    <property type="molecule type" value="Genomic_DNA"/>
</dbReference>
<gene>
    <name evidence="4" type="ORF">G4P62_005456</name>
</gene>
<dbReference type="PANTHER" id="PTHR45784">
    <property type="entry name" value="C-TYPE LECTIN DOMAIN FAMILY 20 MEMBER A-RELATED"/>
    <property type="match status" value="1"/>
</dbReference>
<reference evidence="4" key="1">
    <citation type="submission" date="2020-03" db="EMBL/GenBank/DDBJ databases">
        <title>Intra-Species Differences in Population Size shape Life History and Genome Evolution.</title>
        <authorList>
            <person name="Willemsen D."/>
            <person name="Cui R."/>
            <person name="Valenzano D.R."/>
        </authorList>
    </citation>
    <scope>NUCLEOTIDE SEQUENCE</scope>
    <source>
        <strain evidence="4">GRZ</strain>
        <tissue evidence="4">Whole</tissue>
    </source>
</reference>
<feature type="domain" description="C-type lectin" evidence="3">
    <location>
        <begin position="23"/>
        <end position="146"/>
    </location>
</feature>